<sequence length="183" mass="20426">MAKQLLAKKESGSLEKQVKRQQERMRPTQAVKKEIGFTKLKSSEETEVIPRAVYTPRPLSARKVINAPRALFGHGTTGTAAVRLWRPPMARKVRNALRQLLGQGVPAVTSTGEQANVAASGITQPANAAVSGLTHPLSSVTPRTSRWLQQFELVDGKTARARRIEKRNETKERRLEKKRQRTE</sequence>
<feature type="compositionally biased region" description="Basic and acidic residues" evidence="1">
    <location>
        <begin position="166"/>
        <end position="183"/>
    </location>
</feature>
<accession>A0A6G0KPA0</accession>
<protein>
    <submittedName>
        <fullName evidence="2">Uncharacterized protein</fullName>
    </submittedName>
</protein>
<feature type="region of interest" description="Disordered" evidence="1">
    <location>
        <begin position="162"/>
        <end position="183"/>
    </location>
</feature>
<dbReference type="Proteomes" id="UP000488956">
    <property type="component" value="Unassembled WGS sequence"/>
</dbReference>
<feature type="compositionally biased region" description="Basic and acidic residues" evidence="1">
    <location>
        <begin position="7"/>
        <end position="30"/>
    </location>
</feature>
<evidence type="ECO:0000313" key="2">
    <source>
        <dbReference type="EMBL" id="KAE9094161.1"/>
    </source>
</evidence>
<evidence type="ECO:0000313" key="3">
    <source>
        <dbReference type="Proteomes" id="UP000488956"/>
    </source>
</evidence>
<name>A0A6G0KPA0_9STRA</name>
<dbReference type="AlphaFoldDB" id="A0A6G0KPA0"/>
<feature type="region of interest" description="Disordered" evidence="1">
    <location>
        <begin position="1"/>
        <end position="30"/>
    </location>
</feature>
<gene>
    <name evidence="2" type="ORF">PF010_g17214</name>
</gene>
<dbReference type="EMBL" id="QXFX01001227">
    <property type="protein sequence ID" value="KAE9094161.1"/>
    <property type="molecule type" value="Genomic_DNA"/>
</dbReference>
<proteinExistence type="predicted"/>
<evidence type="ECO:0000256" key="1">
    <source>
        <dbReference type="SAM" id="MobiDB-lite"/>
    </source>
</evidence>
<comment type="caution">
    <text evidence="2">The sequence shown here is derived from an EMBL/GenBank/DDBJ whole genome shotgun (WGS) entry which is preliminary data.</text>
</comment>
<organism evidence="2 3">
    <name type="scientific">Phytophthora fragariae</name>
    <dbReference type="NCBI Taxonomy" id="53985"/>
    <lineage>
        <taxon>Eukaryota</taxon>
        <taxon>Sar</taxon>
        <taxon>Stramenopiles</taxon>
        <taxon>Oomycota</taxon>
        <taxon>Peronosporomycetes</taxon>
        <taxon>Peronosporales</taxon>
        <taxon>Peronosporaceae</taxon>
        <taxon>Phytophthora</taxon>
    </lineage>
</organism>
<reference evidence="2 3" key="1">
    <citation type="submission" date="2018-09" db="EMBL/GenBank/DDBJ databases">
        <title>Genomic investigation of the strawberry pathogen Phytophthora fragariae indicates pathogenicity is determined by transcriptional variation in three key races.</title>
        <authorList>
            <person name="Adams T.M."/>
            <person name="Armitage A.D."/>
            <person name="Sobczyk M.K."/>
            <person name="Bates H.J."/>
            <person name="Dunwell J.M."/>
            <person name="Nellist C.F."/>
            <person name="Harrison R.J."/>
        </authorList>
    </citation>
    <scope>NUCLEOTIDE SEQUENCE [LARGE SCALE GENOMIC DNA]</scope>
    <source>
        <strain evidence="2 3">ONT-3</strain>
    </source>
</reference>